<dbReference type="GO" id="GO:0006397">
    <property type="term" value="P:mRNA processing"/>
    <property type="evidence" value="ECO:0007669"/>
    <property type="project" value="UniProtKB-KW"/>
</dbReference>
<feature type="compositionally biased region" description="Basic and acidic residues" evidence="2">
    <location>
        <begin position="742"/>
        <end position="759"/>
    </location>
</feature>
<dbReference type="SMART" id="SM00311">
    <property type="entry name" value="PWI"/>
    <property type="match status" value="1"/>
</dbReference>
<accession>A0AAD8H050</accession>
<dbReference type="GO" id="GO:0005681">
    <property type="term" value="C:spliceosomal complex"/>
    <property type="evidence" value="ECO:0007669"/>
    <property type="project" value="TreeGrafter"/>
</dbReference>
<keyword evidence="1" id="KW-0507">mRNA processing</keyword>
<feature type="compositionally biased region" description="Polar residues" evidence="2">
    <location>
        <begin position="179"/>
        <end position="195"/>
    </location>
</feature>
<feature type="compositionally biased region" description="Basic residues" evidence="2">
    <location>
        <begin position="447"/>
        <end position="466"/>
    </location>
</feature>
<comment type="caution">
    <text evidence="4">The sequence shown here is derived from an EMBL/GenBank/DDBJ whole genome shotgun (WGS) entry which is preliminary data.</text>
</comment>
<feature type="compositionally biased region" description="Low complexity" evidence="2">
    <location>
        <begin position="495"/>
        <end position="508"/>
    </location>
</feature>
<dbReference type="InterPro" id="IPR052225">
    <property type="entry name" value="Ser/Arg_repetitive_matrix"/>
</dbReference>
<evidence type="ECO:0000256" key="2">
    <source>
        <dbReference type="SAM" id="MobiDB-lite"/>
    </source>
</evidence>
<dbReference type="PANTHER" id="PTHR23148:SF0">
    <property type="entry name" value="SERINE_ARGININE REPETITIVE MATRIX PROTEIN 1"/>
    <property type="match status" value="1"/>
</dbReference>
<organism evidence="4 5">
    <name type="scientific">Heracleum sosnowskyi</name>
    <dbReference type="NCBI Taxonomy" id="360622"/>
    <lineage>
        <taxon>Eukaryota</taxon>
        <taxon>Viridiplantae</taxon>
        <taxon>Streptophyta</taxon>
        <taxon>Embryophyta</taxon>
        <taxon>Tracheophyta</taxon>
        <taxon>Spermatophyta</taxon>
        <taxon>Magnoliopsida</taxon>
        <taxon>eudicotyledons</taxon>
        <taxon>Gunneridae</taxon>
        <taxon>Pentapetalae</taxon>
        <taxon>asterids</taxon>
        <taxon>campanulids</taxon>
        <taxon>Apiales</taxon>
        <taxon>Apiaceae</taxon>
        <taxon>Apioideae</taxon>
        <taxon>apioid superclade</taxon>
        <taxon>Tordylieae</taxon>
        <taxon>Tordyliinae</taxon>
        <taxon>Heracleum</taxon>
    </lineage>
</organism>
<keyword evidence="5" id="KW-1185">Reference proteome</keyword>
<evidence type="ECO:0000256" key="1">
    <source>
        <dbReference type="ARBA" id="ARBA00022664"/>
    </source>
</evidence>
<dbReference type="Pfam" id="PF01480">
    <property type="entry name" value="PWI"/>
    <property type="match status" value="1"/>
</dbReference>
<feature type="region of interest" description="Disordered" evidence="2">
    <location>
        <begin position="126"/>
        <end position="838"/>
    </location>
</feature>
<gene>
    <name evidence="4" type="ORF">POM88_050479</name>
</gene>
<dbReference type="EMBL" id="JAUIZM010000011">
    <property type="protein sequence ID" value="KAK1357223.1"/>
    <property type="molecule type" value="Genomic_DNA"/>
</dbReference>
<evidence type="ECO:0000313" key="4">
    <source>
        <dbReference type="EMBL" id="KAK1357223.1"/>
    </source>
</evidence>
<protein>
    <submittedName>
        <fullName evidence="4">Serine/arginine repetitive matrix protein 1</fullName>
    </submittedName>
</protein>
<dbReference type="AlphaFoldDB" id="A0AAD8H050"/>
<feature type="compositionally biased region" description="Low complexity" evidence="2">
    <location>
        <begin position="420"/>
        <end position="446"/>
    </location>
</feature>
<feature type="domain" description="PWI" evidence="3">
    <location>
        <begin position="27"/>
        <end position="125"/>
    </location>
</feature>
<dbReference type="GO" id="GO:0003723">
    <property type="term" value="F:RNA binding"/>
    <property type="evidence" value="ECO:0007669"/>
    <property type="project" value="TreeGrafter"/>
</dbReference>
<dbReference type="Gene3D" id="1.20.1390.10">
    <property type="entry name" value="PWI domain"/>
    <property type="match status" value="1"/>
</dbReference>
<feature type="compositionally biased region" description="Low complexity" evidence="2">
    <location>
        <begin position="212"/>
        <end position="227"/>
    </location>
</feature>
<feature type="compositionally biased region" description="Basic and acidic residues" evidence="2">
    <location>
        <begin position="126"/>
        <end position="177"/>
    </location>
</feature>
<feature type="compositionally biased region" description="Basic residues" evidence="2">
    <location>
        <begin position="480"/>
        <end position="490"/>
    </location>
</feature>
<dbReference type="GO" id="GO:0048024">
    <property type="term" value="P:regulation of mRNA splicing, via spliceosome"/>
    <property type="evidence" value="ECO:0007669"/>
    <property type="project" value="TreeGrafter"/>
</dbReference>
<feature type="compositionally biased region" description="Low complexity" evidence="2">
    <location>
        <begin position="285"/>
        <end position="299"/>
    </location>
</feature>
<reference evidence="4" key="1">
    <citation type="submission" date="2023-02" db="EMBL/GenBank/DDBJ databases">
        <title>Genome of toxic invasive species Heracleum sosnowskyi carries increased number of genes despite the absence of recent whole-genome duplications.</title>
        <authorList>
            <person name="Schelkunov M."/>
            <person name="Shtratnikova V."/>
            <person name="Makarenko M."/>
            <person name="Klepikova A."/>
            <person name="Omelchenko D."/>
            <person name="Novikova G."/>
            <person name="Obukhova E."/>
            <person name="Bogdanov V."/>
            <person name="Penin A."/>
            <person name="Logacheva M."/>
        </authorList>
    </citation>
    <scope>NUCLEOTIDE SEQUENCE</scope>
    <source>
        <strain evidence="4">Hsosn_3</strain>
        <tissue evidence="4">Leaf</tissue>
    </source>
</reference>
<feature type="compositionally biased region" description="Basic and acidic residues" evidence="2">
    <location>
        <begin position="620"/>
        <end position="630"/>
    </location>
</feature>
<name>A0AAD8H050_9APIA</name>
<feature type="compositionally biased region" description="Basic and acidic residues" evidence="2">
    <location>
        <begin position="246"/>
        <end position="255"/>
    </location>
</feature>
<dbReference type="SUPFAM" id="SSF101233">
    <property type="entry name" value="PWI domain"/>
    <property type="match status" value="1"/>
</dbReference>
<evidence type="ECO:0000313" key="5">
    <source>
        <dbReference type="Proteomes" id="UP001237642"/>
    </source>
</evidence>
<dbReference type="InterPro" id="IPR036483">
    <property type="entry name" value="PWI_dom_sf"/>
</dbReference>
<evidence type="ECO:0000259" key="3">
    <source>
        <dbReference type="PROSITE" id="PS51025"/>
    </source>
</evidence>
<feature type="compositionally biased region" description="Low complexity" evidence="2">
    <location>
        <begin position="467"/>
        <end position="478"/>
    </location>
</feature>
<sequence length="862" mass="98571">MSGGFFRGTSADQDTRFSNKQAKLMKSQKFAPELENLVDITKVKMDVMKPWIANRATELLGFEDEVLINFICGLLEGKVVNGKEIQIQLTGFMEKNTGKFMKELWTLLLSAEKNVSGVPQQFLDAKEEEVKKKKAESDRETHEIQKRKEKEAREREQEKVAKMDGKVDNSVRVDYDALKTTSRQRQPMDSSTQLSADEKEANGRNGSRGRIRGTPSRSNSASFSNSRSRSDDRNRSRSISVSPNNRRSDSAERGHRSPVGRSRSPHRRDSPQRSPRGRTSQYKQRSISPSGRRSPSPIGRQRRRSQSPVRRRSRTPLRRRRSPLRYRSRSPIRRRSRSPIRRRSRSPIRRRSRSPIRRRSRSPFRRRSRSPVRRRSPMRRRSRSPIRRRSPVRRRSRSPVRRRSPLRRRSPSPIRRRRSPSPAQSLSPSPVQSRSPSPVQSQSASPVRHRSVSPIRRRSPSPRQHPRSPSSPSRMSPSLAHRKPPSRRRSATPGSQSSSPQELSPQSPIRQALDSRRRRSPEHQSPPVEPLRNRNRKQYSPVRKTTPREVTGRSPETGKGSTLDRRTQISSHRSSERGRSDRNISQRGVLSSPSGSKSPPPSRMKGPSRDRRASSPHVSPRRESVIDDIRPSPPRKSKVHTAIPVSQQGEEDLLSSEAEDPKRKSSGKKIMQSSTPDELKVSAQKVTCDVKGGGQYESATLKRMARIVEDGNNQGSDDSDYGASEKLRAQGGEKRKHKKSKRQDSDDGHSSDSQIEGRKEAKRRRKEDKKLRKEERRRRKEERRRKKDERRAEKLKLKAGGTVSPPSDFEEKHQGYISDGARAGKRDLSLIDSEEQSEQKKLEIALREKAIETLRAKKGAGH</sequence>
<feature type="compositionally biased region" description="Basic and acidic residues" evidence="2">
    <location>
        <begin position="562"/>
        <end position="584"/>
    </location>
</feature>
<dbReference type="PANTHER" id="PTHR23148">
    <property type="entry name" value="SERINE/ARGININE REGULATED NUCLEAR MATRIX PROTEIN"/>
    <property type="match status" value="1"/>
</dbReference>
<feature type="compositionally biased region" description="Basic residues" evidence="2">
    <location>
        <begin position="775"/>
        <end position="788"/>
    </location>
</feature>
<dbReference type="Proteomes" id="UP001237642">
    <property type="component" value="Unassembled WGS sequence"/>
</dbReference>
<feature type="compositionally biased region" description="Acidic residues" evidence="2">
    <location>
        <begin position="649"/>
        <end position="658"/>
    </location>
</feature>
<dbReference type="InterPro" id="IPR002483">
    <property type="entry name" value="PWI_dom"/>
</dbReference>
<dbReference type="PROSITE" id="PS51025">
    <property type="entry name" value="PWI"/>
    <property type="match status" value="1"/>
</dbReference>
<proteinExistence type="predicted"/>
<feature type="compositionally biased region" description="Basic residues" evidence="2">
    <location>
        <begin position="300"/>
        <end position="419"/>
    </location>
</feature>
<feature type="compositionally biased region" description="Basic and acidic residues" evidence="2">
    <location>
        <begin position="723"/>
        <end position="733"/>
    </location>
</feature>
<reference evidence="4" key="2">
    <citation type="submission" date="2023-05" db="EMBL/GenBank/DDBJ databases">
        <authorList>
            <person name="Schelkunov M.I."/>
        </authorList>
    </citation>
    <scope>NUCLEOTIDE SEQUENCE</scope>
    <source>
        <strain evidence="4">Hsosn_3</strain>
        <tissue evidence="4">Leaf</tissue>
    </source>
</reference>